<proteinExistence type="predicted"/>
<gene>
    <name evidence="1" type="ORF">BaRGS_00015118</name>
</gene>
<evidence type="ECO:0008006" key="3">
    <source>
        <dbReference type="Google" id="ProtNLM"/>
    </source>
</evidence>
<keyword evidence="2" id="KW-1185">Reference proteome</keyword>
<dbReference type="InterPro" id="IPR036397">
    <property type="entry name" value="RNaseH_sf"/>
</dbReference>
<reference evidence="1 2" key="1">
    <citation type="journal article" date="2023" name="Sci. Data">
        <title>Genome assembly of the Korean intertidal mud-creeper Batillaria attramentaria.</title>
        <authorList>
            <person name="Patra A.K."/>
            <person name="Ho P.T."/>
            <person name="Jun S."/>
            <person name="Lee S.J."/>
            <person name="Kim Y."/>
            <person name="Won Y.J."/>
        </authorList>
    </citation>
    <scope>NUCLEOTIDE SEQUENCE [LARGE SCALE GENOMIC DNA]</scope>
    <source>
        <strain evidence="1">Wonlab-2016</strain>
    </source>
</reference>
<dbReference type="EMBL" id="JACVVK020000091">
    <property type="protein sequence ID" value="KAK7493606.1"/>
    <property type="molecule type" value="Genomic_DNA"/>
</dbReference>
<accession>A0ABD0L2V8</accession>
<comment type="caution">
    <text evidence="1">The sequence shown here is derived from an EMBL/GenBank/DDBJ whole genome shotgun (WGS) entry which is preliminary data.</text>
</comment>
<dbReference type="Proteomes" id="UP001519460">
    <property type="component" value="Unassembled WGS sequence"/>
</dbReference>
<organism evidence="1 2">
    <name type="scientific">Batillaria attramentaria</name>
    <dbReference type="NCBI Taxonomy" id="370345"/>
    <lineage>
        <taxon>Eukaryota</taxon>
        <taxon>Metazoa</taxon>
        <taxon>Spiralia</taxon>
        <taxon>Lophotrochozoa</taxon>
        <taxon>Mollusca</taxon>
        <taxon>Gastropoda</taxon>
        <taxon>Caenogastropoda</taxon>
        <taxon>Sorbeoconcha</taxon>
        <taxon>Cerithioidea</taxon>
        <taxon>Batillariidae</taxon>
        <taxon>Batillaria</taxon>
    </lineage>
</organism>
<evidence type="ECO:0000313" key="2">
    <source>
        <dbReference type="Proteomes" id="UP001519460"/>
    </source>
</evidence>
<name>A0ABD0L2V8_9CAEN</name>
<dbReference type="AlphaFoldDB" id="A0ABD0L2V8"/>
<protein>
    <recommendedName>
        <fullName evidence="3">Secreted protein</fullName>
    </recommendedName>
</protein>
<sequence length="94" mass="10505">MQHNRWGGVSVMVWGAVGLDQRVGLVFFQNVGQGRGNGVNADRYIAQVLQPHVVPFFHRHRNFTPTQHVLPWTSCIATTSVSCPILPCPRILTQ</sequence>
<evidence type="ECO:0000313" key="1">
    <source>
        <dbReference type="EMBL" id="KAK7493606.1"/>
    </source>
</evidence>
<dbReference type="Gene3D" id="3.30.420.10">
    <property type="entry name" value="Ribonuclease H-like superfamily/Ribonuclease H"/>
    <property type="match status" value="1"/>
</dbReference>